<evidence type="ECO:0008006" key="3">
    <source>
        <dbReference type="Google" id="ProtNLM"/>
    </source>
</evidence>
<organism evidence="1 2">
    <name type="scientific">Aequorivita viscosa</name>
    <dbReference type="NCBI Taxonomy" id="797419"/>
    <lineage>
        <taxon>Bacteria</taxon>
        <taxon>Pseudomonadati</taxon>
        <taxon>Bacteroidota</taxon>
        <taxon>Flavobacteriia</taxon>
        <taxon>Flavobacteriales</taxon>
        <taxon>Flavobacteriaceae</taxon>
        <taxon>Aequorivita</taxon>
    </lineage>
</organism>
<sequence length="324" mass="37148">MYKYFLLSFFIISSCVSQSKIKLDKTSLIWNKAEHSAFTTLVSHNGYLYCAFREGTSHHSYDGGIRIIKSKDTQNWEDVAFISIPQEDLRDPKFIINNNDLNLIFVSRTETEHFSYSYSYSTENGEEWSQENRELGTWRWNATEFNGKIYSVGYSSNDKQGRIYSTKTGDSWQPIKNNFFPDIASYPNETALFFSSDRTSYAFVRQDKKSKSALIGTSSPPYQDWTWKDLNTRIGSPSGILLNDSLILACVRLYFPVRTSLVWIDPIKGTLKEDTVLPSGGDTGYASIVSFKNKYYVSYHSSKNAERKSSIYLTEFTINVDGEN</sequence>
<reference evidence="2" key="1">
    <citation type="submission" date="2016-11" db="EMBL/GenBank/DDBJ databases">
        <authorList>
            <person name="Varghese N."/>
            <person name="Submissions S."/>
        </authorList>
    </citation>
    <scope>NUCLEOTIDE SEQUENCE [LARGE SCALE GENOMIC DNA]</scope>
    <source>
        <strain evidence="2">DSM 26349</strain>
    </source>
</reference>
<name>A0A1M6FND5_9FLAO</name>
<dbReference type="EMBL" id="FQYV01000008">
    <property type="protein sequence ID" value="SHI99175.1"/>
    <property type="molecule type" value="Genomic_DNA"/>
</dbReference>
<dbReference type="RefSeq" id="WP_073216891.1">
    <property type="nucleotide sequence ID" value="NZ_FNNS01000009.1"/>
</dbReference>
<protein>
    <recommendedName>
        <fullName evidence="3">BNR repeat-like domain-containing protein</fullName>
    </recommendedName>
</protein>
<proteinExistence type="predicted"/>
<dbReference type="OrthoDB" id="20875at2"/>
<dbReference type="SUPFAM" id="SSF50939">
    <property type="entry name" value="Sialidases"/>
    <property type="match status" value="1"/>
</dbReference>
<evidence type="ECO:0000313" key="2">
    <source>
        <dbReference type="Proteomes" id="UP000184172"/>
    </source>
</evidence>
<dbReference type="PROSITE" id="PS51257">
    <property type="entry name" value="PROKAR_LIPOPROTEIN"/>
    <property type="match status" value="1"/>
</dbReference>
<dbReference type="STRING" id="797419.SAMN05216556_109108"/>
<dbReference type="Gene3D" id="2.120.10.10">
    <property type="match status" value="1"/>
</dbReference>
<dbReference type="Proteomes" id="UP000184172">
    <property type="component" value="Unassembled WGS sequence"/>
</dbReference>
<dbReference type="InterPro" id="IPR036278">
    <property type="entry name" value="Sialidase_sf"/>
</dbReference>
<dbReference type="AlphaFoldDB" id="A0A1M6FND5"/>
<accession>A0A1M6FND5</accession>
<dbReference type="CDD" id="cd15482">
    <property type="entry name" value="Sialidase_non-viral"/>
    <property type="match status" value="1"/>
</dbReference>
<keyword evidence="2" id="KW-1185">Reference proteome</keyword>
<gene>
    <name evidence="1" type="ORF">SAMN04487908_1088</name>
</gene>
<evidence type="ECO:0000313" key="1">
    <source>
        <dbReference type="EMBL" id="SHI99175.1"/>
    </source>
</evidence>